<name>A0ABQ2ESP4_9ACTN</name>
<comment type="caution">
    <text evidence="1">The sequence shown here is derived from an EMBL/GenBank/DDBJ whole genome shotgun (WGS) entry which is preliminary data.</text>
</comment>
<protein>
    <submittedName>
        <fullName evidence="1">Uncharacterized protein</fullName>
    </submittedName>
</protein>
<proteinExistence type="predicted"/>
<organism evidence="1 2">
    <name type="scientific">Streptomyces camponoticapitis</name>
    <dbReference type="NCBI Taxonomy" id="1616125"/>
    <lineage>
        <taxon>Bacteria</taxon>
        <taxon>Bacillati</taxon>
        <taxon>Actinomycetota</taxon>
        <taxon>Actinomycetes</taxon>
        <taxon>Kitasatosporales</taxon>
        <taxon>Streptomycetaceae</taxon>
        <taxon>Streptomyces</taxon>
    </lineage>
</organism>
<dbReference type="Proteomes" id="UP000660265">
    <property type="component" value="Unassembled WGS sequence"/>
</dbReference>
<gene>
    <name evidence="1" type="ORF">GCM10011583_60220</name>
</gene>
<accession>A0ABQ2ESP4</accession>
<sequence>MFGNIWLNCDSLTMKSAAPFSAADERGASDVRERAAADAVAANRPIRRLRKGFTPWKGLGNTPRP</sequence>
<keyword evidence="2" id="KW-1185">Reference proteome</keyword>
<evidence type="ECO:0000313" key="1">
    <source>
        <dbReference type="EMBL" id="GGK20279.1"/>
    </source>
</evidence>
<evidence type="ECO:0000313" key="2">
    <source>
        <dbReference type="Proteomes" id="UP000660265"/>
    </source>
</evidence>
<reference evidence="2" key="1">
    <citation type="journal article" date="2019" name="Int. J. Syst. Evol. Microbiol.">
        <title>The Global Catalogue of Microorganisms (GCM) 10K type strain sequencing project: providing services to taxonomists for standard genome sequencing and annotation.</title>
        <authorList>
            <consortium name="The Broad Institute Genomics Platform"/>
            <consortium name="The Broad Institute Genome Sequencing Center for Infectious Disease"/>
            <person name="Wu L."/>
            <person name="Ma J."/>
        </authorList>
    </citation>
    <scope>NUCLEOTIDE SEQUENCE [LARGE SCALE GENOMIC DNA]</scope>
    <source>
        <strain evidence="2">CGMCC 4.7275</strain>
    </source>
</reference>
<dbReference type="EMBL" id="BMMV01000024">
    <property type="protein sequence ID" value="GGK20279.1"/>
    <property type="molecule type" value="Genomic_DNA"/>
</dbReference>